<sequence length="115" mass="13258">MTEEDREDYDRFFRKEVYFPNGWNGTFGQGNQIPGASTIPSDPQRGGNGVYTSFADLRPKIKQDPAWSSLESKYQSSFNEATGKWENGAPVFTYHRFWSQVDMATAYAEYHRLIN</sequence>
<dbReference type="SUPFAM" id="SSF48208">
    <property type="entry name" value="Six-hairpin glycosidases"/>
    <property type="match status" value="1"/>
</dbReference>
<dbReference type="Proteomes" id="UP000464658">
    <property type="component" value="Chromosome"/>
</dbReference>
<reference evidence="2 3" key="1">
    <citation type="submission" date="2019-12" db="EMBL/GenBank/DDBJ databases">
        <title>Full genome sequence of a Bacillus safensis strain isolated from commercially available natto in Indonesia.</title>
        <authorList>
            <person name="Yoshida M."/>
            <person name="Uomi M."/>
            <person name="Waturangi D."/>
            <person name="Ekaputri J.J."/>
            <person name="Setiamarga D.H.E."/>
        </authorList>
    </citation>
    <scope>NUCLEOTIDE SEQUENCE [LARGE SCALE GENOMIC DNA]</scope>
    <source>
        <strain evidence="2 3">IDN1</strain>
    </source>
</reference>
<dbReference type="InterPro" id="IPR027390">
    <property type="entry name" value="Endoglucanase_F_dom3"/>
</dbReference>
<dbReference type="EMBL" id="AP021906">
    <property type="protein sequence ID" value="BBP89427.1"/>
    <property type="molecule type" value="Genomic_DNA"/>
</dbReference>
<proteinExistence type="predicted"/>
<dbReference type="Pfam" id="PF02011">
    <property type="entry name" value="Glyco_hydro_48"/>
    <property type="match status" value="1"/>
</dbReference>
<evidence type="ECO:0000256" key="1">
    <source>
        <dbReference type="SAM" id="MobiDB-lite"/>
    </source>
</evidence>
<dbReference type="InterPro" id="IPR008928">
    <property type="entry name" value="6-hairpin_glycosidase_sf"/>
</dbReference>
<dbReference type="AlphaFoldDB" id="A0A5S9M7E9"/>
<feature type="region of interest" description="Disordered" evidence="1">
    <location>
        <begin position="29"/>
        <end position="50"/>
    </location>
</feature>
<feature type="compositionally biased region" description="Polar residues" evidence="1">
    <location>
        <begin position="29"/>
        <end position="41"/>
    </location>
</feature>
<organism evidence="2 3">
    <name type="scientific">Bacillus safensis</name>
    <dbReference type="NCBI Taxonomy" id="561879"/>
    <lineage>
        <taxon>Bacteria</taxon>
        <taxon>Bacillati</taxon>
        <taxon>Bacillota</taxon>
        <taxon>Bacilli</taxon>
        <taxon>Bacillales</taxon>
        <taxon>Bacillaceae</taxon>
        <taxon>Bacillus</taxon>
    </lineage>
</organism>
<accession>A0A5S9M7E9</accession>
<protein>
    <submittedName>
        <fullName evidence="2">Uncharacterized protein</fullName>
    </submittedName>
</protein>
<dbReference type="GO" id="GO:0030245">
    <property type="term" value="P:cellulose catabolic process"/>
    <property type="evidence" value="ECO:0007669"/>
    <property type="project" value="InterPro"/>
</dbReference>
<evidence type="ECO:0000313" key="2">
    <source>
        <dbReference type="EMBL" id="BBP89427.1"/>
    </source>
</evidence>
<dbReference type="GO" id="GO:0008810">
    <property type="term" value="F:cellulase activity"/>
    <property type="evidence" value="ECO:0007669"/>
    <property type="project" value="InterPro"/>
</dbReference>
<evidence type="ECO:0000313" key="3">
    <source>
        <dbReference type="Proteomes" id="UP000464658"/>
    </source>
</evidence>
<dbReference type="InterPro" id="IPR000556">
    <property type="entry name" value="Glyco_hydro_48F"/>
</dbReference>
<gene>
    <name evidence="2" type="ORF">BsIDN1_30450</name>
</gene>
<name>A0A5S9M7E9_BACIA</name>
<dbReference type="Gene3D" id="4.10.870.10">
    <property type="entry name" value="Endo-1,4-beta-glucanase f. Domain 3"/>
    <property type="match status" value="1"/>
</dbReference>